<dbReference type="Proteomes" id="UP000663722">
    <property type="component" value="Chromosome"/>
</dbReference>
<dbReference type="Gene3D" id="3.30.70.270">
    <property type="match status" value="1"/>
</dbReference>
<reference evidence="6" key="1">
    <citation type="journal article" date="2021" name="Microb. Physiol.">
        <title>Proteogenomic Insights into the Physiology of Marine, Sulfate-Reducing, Filamentous Desulfonema limicola and Desulfonema magnum.</title>
        <authorList>
            <person name="Schnaars V."/>
            <person name="Wohlbrand L."/>
            <person name="Scheve S."/>
            <person name="Hinrichs C."/>
            <person name="Reinhardt R."/>
            <person name="Rabus R."/>
        </authorList>
    </citation>
    <scope>NUCLEOTIDE SEQUENCE</scope>
    <source>
        <strain evidence="6">4be13</strain>
    </source>
</reference>
<evidence type="ECO:0000256" key="2">
    <source>
        <dbReference type="ARBA" id="ARBA00034247"/>
    </source>
</evidence>
<sequence>MEDVMHEILMVEDSKLFGTMIKKKLQSDLQIKVKWVQSFSETVKLLSDNKSHFSIALLDLYLPDATRGEIVDVVVSKNIPSIIFTVEYSEKVRKYIWSKKNIVDYVIKEGVPTIGYVTSLIQRIHQNKTIKILVVDDSTAFRTFVCNLLRVHQYIVFEACDGNAAIKVMNRNKDIKMMIIDFSMPDMNGVQLTKIIRQKYKKEQVAIIGISAHEKNILSVQFIKNGANDFIHKPFLSEEFYCRVTQNIEMLERIQKIKEFSNKDYLTDLYNRRYFFESGRKMLASAKRQNIPIVIAMVDIDFFKNVNDTYGHDAGDEVIKNISRILKSRFRESDIVCRFGGEEFCILAVNMDPEQSVRIFEELRKHIEKSETHVDGRIIKNTVSMGIYAESADSLDRMIKQADMMLYEAKKRGRNRIVCSGNLSA</sequence>
<proteinExistence type="predicted"/>
<dbReference type="GO" id="GO:0052621">
    <property type="term" value="F:diguanylate cyclase activity"/>
    <property type="evidence" value="ECO:0007669"/>
    <property type="project" value="UniProtKB-EC"/>
</dbReference>
<keyword evidence="3" id="KW-0597">Phosphoprotein</keyword>
<feature type="domain" description="Response regulatory" evidence="4">
    <location>
        <begin position="7"/>
        <end position="123"/>
    </location>
</feature>
<keyword evidence="7" id="KW-1185">Reference proteome</keyword>
<evidence type="ECO:0000256" key="1">
    <source>
        <dbReference type="ARBA" id="ARBA00012528"/>
    </source>
</evidence>
<accession>A0A975GQF1</accession>
<dbReference type="GO" id="GO:0043709">
    <property type="term" value="P:cell adhesion involved in single-species biofilm formation"/>
    <property type="evidence" value="ECO:0007669"/>
    <property type="project" value="TreeGrafter"/>
</dbReference>
<comment type="catalytic activity">
    <reaction evidence="2">
        <text>2 GTP = 3',3'-c-di-GMP + 2 diphosphate</text>
        <dbReference type="Rhea" id="RHEA:24898"/>
        <dbReference type="ChEBI" id="CHEBI:33019"/>
        <dbReference type="ChEBI" id="CHEBI:37565"/>
        <dbReference type="ChEBI" id="CHEBI:58805"/>
        <dbReference type="EC" id="2.7.7.65"/>
    </reaction>
</comment>
<organism evidence="6 7">
    <name type="scientific">Desulfonema magnum</name>
    <dbReference type="NCBI Taxonomy" id="45655"/>
    <lineage>
        <taxon>Bacteria</taxon>
        <taxon>Pseudomonadati</taxon>
        <taxon>Thermodesulfobacteriota</taxon>
        <taxon>Desulfobacteria</taxon>
        <taxon>Desulfobacterales</taxon>
        <taxon>Desulfococcaceae</taxon>
        <taxon>Desulfonema</taxon>
    </lineage>
</organism>
<dbReference type="AlphaFoldDB" id="A0A975GQF1"/>
<dbReference type="RefSeq" id="WP_207678378.1">
    <property type="nucleotide sequence ID" value="NZ_CP061800.1"/>
</dbReference>
<evidence type="ECO:0000313" key="6">
    <source>
        <dbReference type="EMBL" id="QTA89981.1"/>
    </source>
</evidence>
<dbReference type="PROSITE" id="PS50887">
    <property type="entry name" value="GGDEF"/>
    <property type="match status" value="1"/>
</dbReference>
<dbReference type="Pfam" id="PF00072">
    <property type="entry name" value="Response_reg"/>
    <property type="match status" value="1"/>
</dbReference>
<dbReference type="SUPFAM" id="SSF52172">
    <property type="entry name" value="CheY-like"/>
    <property type="match status" value="2"/>
</dbReference>
<dbReference type="PANTHER" id="PTHR45138">
    <property type="entry name" value="REGULATORY COMPONENTS OF SENSORY TRANSDUCTION SYSTEM"/>
    <property type="match status" value="1"/>
</dbReference>
<dbReference type="GO" id="GO:0000160">
    <property type="term" value="P:phosphorelay signal transduction system"/>
    <property type="evidence" value="ECO:0007669"/>
    <property type="project" value="InterPro"/>
</dbReference>
<dbReference type="GO" id="GO:1902201">
    <property type="term" value="P:negative regulation of bacterial-type flagellum-dependent cell motility"/>
    <property type="evidence" value="ECO:0007669"/>
    <property type="project" value="TreeGrafter"/>
</dbReference>
<dbReference type="Gene3D" id="3.40.50.2300">
    <property type="match status" value="2"/>
</dbReference>
<dbReference type="GO" id="GO:0005886">
    <property type="term" value="C:plasma membrane"/>
    <property type="evidence" value="ECO:0007669"/>
    <property type="project" value="TreeGrafter"/>
</dbReference>
<dbReference type="InterPro" id="IPR029787">
    <property type="entry name" value="Nucleotide_cyclase"/>
</dbReference>
<dbReference type="InterPro" id="IPR011006">
    <property type="entry name" value="CheY-like_superfamily"/>
</dbReference>
<evidence type="ECO:0000256" key="3">
    <source>
        <dbReference type="PROSITE-ProRule" id="PRU00169"/>
    </source>
</evidence>
<evidence type="ECO:0000313" key="7">
    <source>
        <dbReference type="Proteomes" id="UP000663722"/>
    </source>
</evidence>
<dbReference type="EC" id="2.7.7.65" evidence="1"/>
<evidence type="ECO:0000259" key="5">
    <source>
        <dbReference type="PROSITE" id="PS50887"/>
    </source>
</evidence>
<dbReference type="PANTHER" id="PTHR45138:SF9">
    <property type="entry name" value="DIGUANYLATE CYCLASE DGCM-RELATED"/>
    <property type="match status" value="1"/>
</dbReference>
<dbReference type="KEGG" id="dmm:dnm_060410"/>
<protein>
    <recommendedName>
        <fullName evidence="1">diguanylate cyclase</fullName>
        <ecNumber evidence="1">2.7.7.65</ecNumber>
    </recommendedName>
</protein>
<dbReference type="SUPFAM" id="SSF55073">
    <property type="entry name" value="Nucleotide cyclase"/>
    <property type="match status" value="1"/>
</dbReference>
<dbReference type="NCBIfam" id="TIGR00254">
    <property type="entry name" value="GGDEF"/>
    <property type="match status" value="1"/>
</dbReference>
<dbReference type="InterPro" id="IPR000160">
    <property type="entry name" value="GGDEF_dom"/>
</dbReference>
<dbReference type="EMBL" id="CP061800">
    <property type="protein sequence ID" value="QTA89981.1"/>
    <property type="molecule type" value="Genomic_DNA"/>
</dbReference>
<feature type="domain" description="GGDEF" evidence="5">
    <location>
        <begin position="291"/>
        <end position="422"/>
    </location>
</feature>
<dbReference type="FunFam" id="3.30.70.270:FF:000001">
    <property type="entry name" value="Diguanylate cyclase domain protein"/>
    <property type="match status" value="1"/>
</dbReference>
<evidence type="ECO:0000259" key="4">
    <source>
        <dbReference type="PROSITE" id="PS50110"/>
    </source>
</evidence>
<feature type="modified residue" description="4-aspartylphosphate" evidence="3">
    <location>
        <position position="59"/>
    </location>
</feature>
<dbReference type="CDD" id="cd01949">
    <property type="entry name" value="GGDEF"/>
    <property type="match status" value="1"/>
</dbReference>
<dbReference type="CDD" id="cd17544">
    <property type="entry name" value="REC_2_GGDEF"/>
    <property type="match status" value="1"/>
</dbReference>
<gene>
    <name evidence="6" type="ORF">dnm_060410</name>
</gene>
<dbReference type="SMART" id="SM00267">
    <property type="entry name" value="GGDEF"/>
    <property type="match status" value="1"/>
</dbReference>
<feature type="domain" description="Response regulatory" evidence="4">
    <location>
        <begin position="131"/>
        <end position="248"/>
    </location>
</feature>
<name>A0A975GQF1_9BACT</name>
<dbReference type="InterPro" id="IPR043128">
    <property type="entry name" value="Rev_trsase/Diguanyl_cyclase"/>
</dbReference>
<feature type="modified residue" description="4-aspartylphosphate" evidence="3">
    <location>
        <position position="181"/>
    </location>
</feature>
<dbReference type="PROSITE" id="PS50110">
    <property type="entry name" value="RESPONSE_REGULATORY"/>
    <property type="match status" value="2"/>
</dbReference>
<dbReference type="Pfam" id="PF00990">
    <property type="entry name" value="GGDEF"/>
    <property type="match status" value="1"/>
</dbReference>
<dbReference type="SMART" id="SM00448">
    <property type="entry name" value="REC"/>
    <property type="match status" value="2"/>
</dbReference>
<dbReference type="InterPro" id="IPR001789">
    <property type="entry name" value="Sig_transdc_resp-reg_receiver"/>
</dbReference>
<dbReference type="InterPro" id="IPR050469">
    <property type="entry name" value="Diguanylate_Cyclase"/>
</dbReference>